<dbReference type="EMBL" id="SRLO01006720">
    <property type="protein sequence ID" value="TNN28587.1"/>
    <property type="molecule type" value="Genomic_DNA"/>
</dbReference>
<dbReference type="AlphaFoldDB" id="A0A4Z2EI07"/>
<protein>
    <submittedName>
        <fullName evidence="2">Uncharacterized protein</fullName>
    </submittedName>
</protein>
<feature type="compositionally biased region" description="Polar residues" evidence="1">
    <location>
        <begin position="85"/>
        <end position="97"/>
    </location>
</feature>
<dbReference type="OrthoDB" id="10063431at2759"/>
<feature type="region of interest" description="Disordered" evidence="1">
    <location>
        <begin position="1"/>
        <end position="57"/>
    </location>
</feature>
<evidence type="ECO:0000313" key="2">
    <source>
        <dbReference type="EMBL" id="TNN28587.1"/>
    </source>
</evidence>
<keyword evidence="3" id="KW-1185">Reference proteome</keyword>
<feature type="compositionally biased region" description="Basic and acidic residues" evidence="1">
    <location>
        <begin position="170"/>
        <end position="183"/>
    </location>
</feature>
<feature type="region of interest" description="Disordered" evidence="1">
    <location>
        <begin position="71"/>
        <end position="98"/>
    </location>
</feature>
<comment type="caution">
    <text evidence="2">The sequence shown here is derived from an EMBL/GenBank/DDBJ whole genome shotgun (WGS) entry which is preliminary data.</text>
</comment>
<feature type="region of interest" description="Disordered" evidence="1">
    <location>
        <begin position="115"/>
        <end position="183"/>
    </location>
</feature>
<sequence>MAEKHSTSKLKRNKPSVKDVQPAVSSQRSHDAAPRSSGLTAARSAWGSGEPRPAEESLWLSVLEAELPDLEDQSWDPVPELPLPSSATSGGCVTSTTRSLPFLNPRLLLRGLPGVQIPSVPAPPSRRSRYTADSDRRRLTAGGVTTARRRPHENSPIELRQGEGPMGGGQEERKTLDRSADGL</sequence>
<evidence type="ECO:0000313" key="3">
    <source>
        <dbReference type="Proteomes" id="UP000314294"/>
    </source>
</evidence>
<reference evidence="2 3" key="1">
    <citation type="submission" date="2019-03" db="EMBL/GenBank/DDBJ databases">
        <title>First draft genome of Liparis tanakae, snailfish: a comprehensive survey of snailfish specific genes.</title>
        <authorList>
            <person name="Kim W."/>
            <person name="Song I."/>
            <person name="Jeong J.-H."/>
            <person name="Kim D."/>
            <person name="Kim S."/>
            <person name="Ryu S."/>
            <person name="Song J.Y."/>
            <person name="Lee S.K."/>
        </authorList>
    </citation>
    <scope>NUCLEOTIDE SEQUENCE [LARGE SCALE GENOMIC DNA]</scope>
    <source>
        <tissue evidence="2">Muscle</tissue>
    </source>
</reference>
<dbReference type="Proteomes" id="UP000314294">
    <property type="component" value="Unassembled WGS sequence"/>
</dbReference>
<evidence type="ECO:0000256" key="1">
    <source>
        <dbReference type="SAM" id="MobiDB-lite"/>
    </source>
</evidence>
<gene>
    <name evidence="2" type="ORF">EYF80_061265</name>
</gene>
<proteinExistence type="predicted"/>
<organism evidence="2 3">
    <name type="scientific">Liparis tanakae</name>
    <name type="common">Tanaka's snailfish</name>
    <dbReference type="NCBI Taxonomy" id="230148"/>
    <lineage>
        <taxon>Eukaryota</taxon>
        <taxon>Metazoa</taxon>
        <taxon>Chordata</taxon>
        <taxon>Craniata</taxon>
        <taxon>Vertebrata</taxon>
        <taxon>Euteleostomi</taxon>
        <taxon>Actinopterygii</taxon>
        <taxon>Neopterygii</taxon>
        <taxon>Teleostei</taxon>
        <taxon>Neoteleostei</taxon>
        <taxon>Acanthomorphata</taxon>
        <taxon>Eupercaria</taxon>
        <taxon>Perciformes</taxon>
        <taxon>Cottioidei</taxon>
        <taxon>Cottales</taxon>
        <taxon>Liparidae</taxon>
        <taxon>Liparis</taxon>
    </lineage>
</organism>
<accession>A0A4Z2EI07</accession>
<name>A0A4Z2EI07_9TELE</name>